<dbReference type="Proteomes" id="UP000037696">
    <property type="component" value="Unassembled WGS sequence"/>
</dbReference>
<comment type="caution">
    <text evidence="1">The sequence shown here is derived from an EMBL/GenBank/DDBJ whole genome shotgun (WGS) entry which is preliminary data.</text>
</comment>
<proteinExistence type="predicted"/>
<dbReference type="EMBL" id="LHQQ01000189">
    <property type="protein sequence ID" value="KOS39757.1"/>
    <property type="molecule type" value="Genomic_DNA"/>
</dbReference>
<evidence type="ECO:0000313" key="1">
    <source>
        <dbReference type="EMBL" id="KOS39757.1"/>
    </source>
</evidence>
<dbReference type="AlphaFoldDB" id="A0A0M8NYC5"/>
<accession>A0A0M8NYC5</accession>
<reference evidence="1 2" key="1">
    <citation type="submission" date="2015-08" db="EMBL/GenBank/DDBJ databases">
        <title>Genome sequencing of Penicillium nordicum.</title>
        <authorList>
            <person name="Nguyen H.D."/>
            <person name="Seifert K.A."/>
        </authorList>
    </citation>
    <scope>NUCLEOTIDE SEQUENCE [LARGE SCALE GENOMIC DNA]</scope>
    <source>
        <strain evidence="1 2">DAOMC 185683</strain>
    </source>
</reference>
<organism evidence="1 2">
    <name type="scientific">Penicillium nordicum</name>
    <dbReference type="NCBI Taxonomy" id="229535"/>
    <lineage>
        <taxon>Eukaryota</taxon>
        <taxon>Fungi</taxon>
        <taxon>Dikarya</taxon>
        <taxon>Ascomycota</taxon>
        <taxon>Pezizomycotina</taxon>
        <taxon>Eurotiomycetes</taxon>
        <taxon>Eurotiomycetidae</taxon>
        <taxon>Eurotiales</taxon>
        <taxon>Aspergillaceae</taxon>
        <taxon>Penicillium</taxon>
    </lineage>
</organism>
<evidence type="ECO:0000313" key="2">
    <source>
        <dbReference type="Proteomes" id="UP000037696"/>
    </source>
</evidence>
<gene>
    <name evidence="1" type="ORF">ACN38_g9379</name>
</gene>
<sequence length="68" mass="7996">MLALYQQYILIRNIKLNTSKNIFSVKIRNWCQIKIDKRWQQAELSLSPTPPPPFPLFILNSSIPRPSK</sequence>
<keyword evidence="2" id="KW-1185">Reference proteome</keyword>
<protein>
    <submittedName>
        <fullName evidence="1">Uncharacterized protein</fullName>
    </submittedName>
</protein>
<name>A0A0M8NYC5_9EURO</name>